<evidence type="ECO:0000259" key="1">
    <source>
        <dbReference type="Pfam" id="PF24831"/>
    </source>
</evidence>
<proteinExistence type="predicted"/>
<feature type="domain" description="DUF7715" evidence="1">
    <location>
        <begin position="1"/>
        <end position="124"/>
    </location>
</feature>
<evidence type="ECO:0000313" key="3">
    <source>
        <dbReference type="Proteomes" id="UP000250434"/>
    </source>
</evidence>
<reference evidence="2 3" key="1">
    <citation type="submission" date="2016-04" db="EMBL/GenBank/DDBJ databases">
        <title>Complete genome sequence and analysis of deep-sea sediment isolate, Amycolatopsis sp. WP1.</title>
        <authorList>
            <person name="Wang H."/>
            <person name="Chen S."/>
            <person name="Wu Q."/>
        </authorList>
    </citation>
    <scope>NUCLEOTIDE SEQUENCE [LARGE SCALE GENOMIC DNA]</scope>
    <source>
        <strain evidence="2 3">WP1</strain>
    </source>
</reference>
<organism evidence="2 3">
    <name type="scientific">Amycolatopsis albispora</name>
    <dbReference type="NCBI Taxonomy" id="1804986"/>
    <lineage>
        <taxon>Bacteria</taxon>
        <taxon>Bacillati</taxon>
        <taxon>Actinomycetota</taxon>
        <taxon>Actinomycetes</taxon>
        <taxon>Pseudonocardiales</taxon>
        <taxon>Pseudonocardiaceae</taxon>
        <taxon>Amycolatopsis</taxon>
    </lineage>
</organism>
<accession>A0A344L1U3</accession>
<dbReference type="AlphaFoldDB" id="A0A344L1U3"/>
<dbReference type="KEGG" id="aab:A4R43_05320"/>
<dbReference type="Pfam" id="PF24831">
    <property type="entry name" value="DUF7715"/>
    <property type="match status" value="1"/>
</dbReference>
<sequence length="128" mass="13600">MKLLVATSVTQGSRGNDFSYCVDGELVWIGLVCSEDQADPDGGCGCGRAFSGMNSHRAGTTAMVVDRPGFTEADYVEAIRSSLDQQGFPADIAGELAASLLRLAAHYPAGTVVERRLDDIFPRAVVPY</sequence>
<dbReference type="EMBL" id="CP015163">
    <property type="protein sequence ID" value="AXB42017.1"/>
    <property type="molecule type" value="Genomic_DNA"/>
</dbReference>
<dbReference type="OrthoDB" id="3476326at2"/>
<dbReference type="Proteomes" id="UP000250434">
    <property type="component" value="Chromosome"/>
</dbReference>
<keyword evidence="3" id="KW-1185">Reference proteome</keyword>
<protein>
    <recommendedName>
        <fullName evidence="1">DUF7715 domain-containing protein</fullName>
    </recommendedName>
</protein>
<gene>
    <name evidence="2" type="ORF">A4R43_05320</name>
</gene>
<dbReference type="RefSeq" id="WP_113691283.1">
    <property type="nucleotide sequence ID" value="NZ_CP015163.1"/>
</dbReference>
<name>A0A344L1U3_9PSEU</name>
<evidence type="ECO:0000313" key="2">
    <source>
        <dbReference type="EMBL" id="AXB42017.1"/>
    </source>
</evidence>
<dbReference type="InterPro" id="IPR056132">
    <property type="entry name" value="DUF7715"/>
</dbReference>